<dbReference type="SUPFAM" id="SSF50630">
    <property type="entry name" value="Acid proteases"/>
    <property type="match status" value="1"/>
</dbReference>
<feature type="compositionally biased region" description="Polar residues" evidence="2">
    <location>
        <begin position="21"/>
        <end position="34"/>
    </location>
</feature>
<gene>
    <name evidence="4" type="ORF">E2C01_029823</name>
</gene>
<evidence type="ECO:0000256" key="1">
    <source>
        <dbReference type="PROSITE-ProRule" id="PRU00047"/>
    </source>
</evidence>
<dbReference type="Proteomes" id="UP000324222">
    <property type="component" value="Unassembled WGS sequence"/>
</dbReference>
<organism evidence="4 5">
    <name type="scientific">Portunus trituberculatus</name>
    <name type="common">Swimming crab</name>
    <name type="synonym">Neptunus trituberculatus</name>
    <dbReference type="NCBI Taxonomy" id="210409"/>
    <lineage>
        <taxon>Eukaryota</taxon>
        <taxon>Metazoa</taxon>
        <taxon>Ecdysozoa</taxon>
        <taxon>Arthropoda</taxon>
        <taxon>Crustacea</taxon>
        <taxon>Multicrustacea</taxon>
        <taxon>Malacostraca</taxon>
        <taxon>Eumalacostraca</taxon>
        <taxon>Eucarida</taxon>
        <taxon>Decapoda</taxon>
        <taxon>Pleocyemata</taxon>
        <taxon>Brachyura</taxon>
        <taxon>Eubrachyura</taxon>
        <taxon>Portunoidea</taxon>
        <taxon>Portunidae</taxon>
        <taxon>Portuninae</taxon>
        <taxon>Portunus</taxon>
    </lineage>
</organism>
<feature type="compositionally biased region" description="Polar residues" evidence="2">
    <location>
        <begin position="227"/>
        <end position="245"/>
    </location>
</feature>
<evidence type="ECO:0000259" key="3">
    <source>
        <dbReference type="PROSITE" id="PS50158"/>
    </source>
</evidence>
<evidence type="ECO:0000313" key="5">
    <source>
        <dbReference type="Proteomes" id="UP000324222"/>
    </source>
</evidence>
<keyword evidence="1" id="KW-0863">Zinc-finger</keyword>
<dbReference type="InterPro" id="IPR021109">
    <property type="entry name" value="Peptidase_aspartic_dom_sf"/>
</dbReference>
<dbReference type="SUPFAM" id="SSF57756">
    <property type="entry name" value="Retrovirus zinc finger-like domains"/>
    <property type="match status" value="1"/>
</dbReference>
<feature type="domain" description="CCHC-type" evidence="3">
    <location>
        <begin position="39"/>
        <end position="53"/>
    </location>
</feature>
<evidence type="ECO:0000256" key="2">
    <source>
        <dbReference type="SAM" id="MobiDB-lite"/>
    </source>
</evidence>
<proteinExistence type="predicted"/>
<keyword evidence="1" id="KW-0479">Metal-binding</keyword>
<name>A0A5B7ET07_PORTR</name>
<accession>A0A5B7ET07</accession>
<dbReference type="GO" id="GO:0003676">
    <property type="term" value="F:nucleic acid binding"/>
    <property type="evidence" value="ECO:0007669"/>
    <property type="project" value="InterPro"/>
</dbReference>
<dbReference type="OrthoDB" id="6374606at2759"/>
<keyword evidence="5" id="KW-1185">Reference proteome</keyword>
<dbReference type="InterPro" id="IPR036875">
    <property type="entry name" value="Znf_CCHC_sf"/>
</dbReference>
<sequence length="299" mass="32909">MPHHSLAAQKPQRRHLPARRTQVQQGSRRTSSGEFSGLCWKCGQRGHRRSDCRGERRTRSLEDVDATALAVRGSGAVDGRPCPLVVNTGAAKTFVRKEVVAAQDVPVSNRQLCGVTGHWATLRSPVMSTITVGGVEEKLPVFVADMEEPCLLGLDLLVQIAACVNLGRMQMQVRGETVSLILEDAAKQVESTVMRTRGWSCTAESRPPRIVHVAPLWTAVEEEHFTWDQQGPLSSPDSEVGSNSEMEGDGGIDNVAECVVGARKDPENESENEACVSRPLRKRKKPQWWTDYVCESDDE</sequence>
<dbReference type="GO" id="GO:0008270">
    <property type="term" value="F:zinc ion binding"/>
    <property type="evidence" value="ECO:0007669"/>
    <property type="project" value="UniProtKB-KW"/>
</dbReference>
<protein>
    <recommendedName>
        <fullName evidence="3">CCHC-type domain-containing protein</fullName>
    </recommendedName>
</protein>
<comment type="caution">
    <text evidence="4">The sequence shown here is derived from an EMBL/GenBank/DDBJ whole genome shotgun (WGS) entry which is preliminary data.</text>
</comment>
<feature type="region of interest" description="Disordered" evidence="2">
    <location>
        <begin position="225"/>
        <end position="286"/>
    </location>
</feature>
<dbReference type="AlphaFoldDB" id="A0A5B7ET07"/>
<evidence type="ECO:0000313" key="4">
    <source>
        <dbReference type="EMBL" id="MPC36367.1"/>
    </source>
</evidence>
<dbReference type="Gene3D" id="2.40.70.10">
    <property type="entry name" value="Acid Proteases"/>
    <property type="match status" value="1"/>
</dbReference>
<feature type="region of interest" description="Disordered" evidence="2">
    <location>
        <begin position="1"/>
        <end position="34"/>
    </location>
</feature>
<dbReference type="SMART" id="SM00343">
    <property type="entry name" value="ZnF_C2HC"/>
    <property type="match status" value="1"/>
</dbReference>
<dbReference type="InterPro" id="IPR001878">
    <property type="entry name" value="Znf_CCHC"/>
</dbReference>
<keyword evidence="1" id="KW-0862">Zinc</keyword>
<reference evidence="4 5" key="1">
    <citation type="submission" date="2019-05" db="EMBL/GenBank/DDBJ databases">
        <title>Another draft genome of Portunus trituberculatus and its Hox gene families provides insights of decapod evolution.</title>
        <authorList>
            <person name="Jeong J.-H."/>
            <person name="Song I."/>
            <person name="Kim S."/>
            <person name="Choi T."/>
            <person name="Kim D."/>
            <person name="Ryu S."/>
            <person name="Kim W."/>
        </authorList>
    </citation>
    <scope>NUCLEOTIDE SEQUENCE [LARGE SCALE GENOMIC DNA]</scope>
    <source>
        <tissue evidence="4">Muscle</tissue>
    </source>
</reference>
<dbReference type="PROSITE" id="PS50158">
    <property type="entry name" value="ZF_CCHC"/>
    <property type="match status" value="1"/>
</dbReference>
<dbReference type="Pfam" id="PF00098">
    <property type="entry name" value="zf-CCHC"/>
    <property type="match status" value="1"/>
</dbReference>
<dbReference type="EMBL" id="VSRR010003499">
    <property type="protein sequence ID" value="MPC36367.1"/>
    <property type="molecule type" value="Genomic_DNA"/>
</dbReference>